<dbReference type="Proteomes" id="UP000289886">
    <property type="component" value="Unassembled WGS sequence"/>
</dbReference>
<protein>
    <submittedName>
        <fullName evidence="2">Uncharacterized protein</fullName>
    </submittedName>
</protein>
<dbReference type="SUPFAM" id="SSF50630">
    <property type="entry name" value="Acid proteases"/>
    <property type="match status" value="1"/>
</dbReference>
<comment type="caution">
    <text evidence="2">The sequence shown here is derived from an EMBL/GenBank/DDBJ whole genome shotgun (WGS) entry which is preliminary data.</text>
</comment>
<organism evidence="2 3">
    <name type="scientific">Acipenser ruthenus</name>
    <name type="common">Sterlet sturgeon</name>
    <dbReference type="NCBI Taxonomy" id="7906"/>
    <lineage>
        <taxon>Eukaryota</taxon>
        <taxon>Metazoa</taxon>
        <taxon>Chordata</taxon>
        <taxon>Craniata</taxon>
        <taxon>Vertebrata</taxon>
        <taxon>Euteleostomi</taxon>
        <taxon>Actinopterygii</taxon>
        <taxon>Chondrostei</taxon>
        <taxon>Acipenseriformes</taxon>
        <taxon>Acipenseridae</taxon>
        <taxon>Acipenser</taxon>
    </lineage>
</organism>
<accession>A0A444USZ4</accession>
<dbReference type="EMBL" id="SCEB01009364">
    <property type="protein sequence ID" value="RXM91292.1"/>
    <property type="molecule type" value="Genomic_DNA"/>
</dbReference>
<gene>
    <name evidence="2" type="ORF">EOD39_21328</name>
</gene>
<name>A0A444USZ4_ACIRT</name>
<dbReference type="AlphaFoldDB" id="A0A444USZ4"/>
<proteinExistence type="predicted"/>
<dbReference type="GO" id="GO:0006508">
    <property type="term" value="P:proteolysis"/>
    <property type="evidence" value="ECO:0007669"/>
    <property type="project" value="InterPro"/>
</dbReference>
<dbReference type="GO" id="GO:0004190">
    <property type="term" value="F:aspartic-type endopeptidase activity"/>
    <property type="evidence" value="ECO:0007669"/>
    <property type="project" value="InterPro"/>
</dbReference>
<reference evidence="2 3" key="1">
    <citation type="submission" date="2019-01" db="EMBL/GenBank/DDBJ databases">
        <title>Draft Genome and Complete Hox-Cluster Characterization of the Sterlet Sturgeon (Acipenser ruthenus).</title>
        <authorList>
            <person name="Wei Q."/>
        </authorList>
    </citation>
    <scope>NUCLEOTIDE SEQUENCE [LARGE SCALE GENOMIC DNA]</scope>
    <source>
        <strain evidence="2">WHYD16114868_AA</strain>
        <tissue evidence="2">Blood</tissue>
    </source>
</reference>
<dbReference type="InterPro" id="IPR021109">
    <property type="entry name" value="Peptidase_aspartic_dom_sf"/>
</dbReference>
<evidence type="ECO:0000313" key="2">
    <source>
        <dbReference type="EMBL" id="RXM91292.1"/>
    </source>
</evidence>
<evidence type="ECO:0000256" key="1">
    <source>
        <dbReference type="SAM" id="MobiDB-lite"/>
    </source>
</evidence>
<dbReference type="PROSITE" id="PS00141">
    <property type="entry name" value="ASP_PROTEASE"/>
    <property type="match status" value="1"/>
</dbReference>
<sequence length="172" mass="19376">MFASPLQRCWTLCSPRPNWWKWSWESRRCLQPAPFKQLLPSAPFKQSPTSVLAAPKVLLPQTRGLNLTLRLRMAQSGEPVPLICWRSGWPGHIRRRCRTSLAALPPTPQRNEPGPQVNSLQPSHDPAWSNRCHTGGDNCYVVVRIKGVSCHALLDTGSTVTLLHPDLLPEHR</sequence>
<keyword evidence="3" id="KW-1185">Reference proteome</keyword>
<evidence type="ECO:0000313" key="3">
    <source>
        <dbReference type="Proteomes" id="UP000289886"/>
    </source>
</evidence>
<dbReference type="InterPro" id="IPR001969">
    <property type="entry name" value="Aspartic_peptidase_AS"/>
</dbReference>
<feature type="region of interest" description="Disordered" evidence="1">
    <location>
        <begin position="101"/>
        <end position="125"/>
    </location>
</feature>